<gene>
    <name evidence="1" type="ORF">FM21_36435</name>
</gene>
<dbReference type="Proteomes" id="UP000029095">
    <property type="component" value="Unassembled WGS sequence"/>
</dbReference>
<reference evidence="1 2" key="1">
    <citation type="submission" date="2014-05" db="EMBL/GenBank/DDBJ databases">
        <title>Complete genome sequence of the Streptomyces mutabilis TRM45540.</title>
        <authorList>
            <person name="Luo X."/>
            <person name="Zhang L."/>
        </authorList>
    </citation>
    <scope>NUCLEOTIDE SEQUENCE [LARGE SCALE GENOMIC DNA]</scope>
    <source>
        <strain evidence="1 2">TRM45540</strain>
    </source>
</reference>
<evidence type="ECO:0000313" key="2">
    <source>
        <dbReference type="Proteomes" id="UP000029095"/>
    </source>
</evidence>
<comment type="caution">
    <text evidence="1">The sequence shown here is derived from an EMBL/GenBank/DDBJ whole genome shotgun (WGS) entry which is preliminary data.</text>
</comment>
<evidence type="ECO:0000313" key="1">
    <source>
        <dbReference type="EMBL" id="KFG71150.1"/>
    </source>
</evidence>
<dbReference type="HOGENOM" id="CLU_1947651_0_0_11"/>
<name>A0A086MQI2_9ACTN</name>
<organism evidence="1 2">
    <name type="scientific">Streptomyces mutabilis</name>
    <dbReference type="NCBI Taxonomy" id="67332"/>
    <lineage>
        <taxon>Bacteria</taxon>
        <taxon>Bacillati</taxon>
        <taxon>Actinomycetota</taxon>
        <taxon>Actinomycetes</taxon>
        <taxon>Kitasatosporales</taxon>
        <taxon>Streptomycetaceae</taxon>
        <taxon>Streptomyces</taxon>
    </lineage>
</organism>
<protein>
    <submittedName>
        <fullName evidence="1">Uncharacterized protein</fullName>
    </submittedName>
</protein>
<accession>A0A086MQI2</accession>
<keyword evidence="2" id="KW-1185">Reference proteome</keyword>
<dbReference type="AlphaFoldDB" id="A0A086MQI2"/>
<dbReference type="EMBL" id="JNFQ01000011">
    <property type="protein sequence ID" value="KFG71150.1"/>
    <property type="molecule type" value="Genomic_DNA"/>
</dbReference>
<sequence>MGWPVRARALPGGLYGAPVSTMMPPAGGELPAAQLPVVDEVLAAALTAQGTAGVRALGLLRDARRVLDGIGLERPAEVAESCLRGAADALLSLPGAPDAVGLKSAAKDLLAAVDTLPGPRPRTGAGPVG</sequence>
<proteinExistence type="predicted"/>